<dbReference type="AlphaFoldDB" id="X1V2N9"/>
<comment type="caution">
    <text evidence="1">The sequence shown here is derived from an EMBL/GenBank/DDBJ whole genome shotgun (WGS) entry which is preliminary data.</text>
</comment>
<accession>X1V2N9</accession>
<organism evidence="1">
    <name type="scientific">marine sediment metagenome</name>
    <dbReference type="NCBI Taxonomy" id="412755"/>
    <lineage>
        <taxon>unclassified sequences</taxon>
        <taxon>metagenomes</taxon>
        <taxon>ecological metagenomes</taxon>
    </lineage>
</organism>
<evidence type="ECO:0000313" key="1">
    <source>
        <dbReference type="EMBL" id="GAJ24008.1"/>
    </source>
</evidence>
<dbReference type="EMBL" id="BARW01037317">
    <property type="protein sequence ID" value="GAJ24008.1"/>
    <property type="molecule type" value="Genomic_DNA"/>
</dbReference>
<proteinExistence type="predicted"/>
<gene>
    <name evidence="1" type="ORF">S12H4_57646</name>
</gene>
<name>X1V2N9_9ZZZZ</name>
<protein>
    <submittedName>
        <fullName evidence="1">Uncharacterized protein</fullName>
    </submittedName>
</protein>
<reference evidence="1" key="1">
    <citation type="journal article" date="2014" name="Front. Microbiol.">
        <title>High frequency of phylogenetically diverse reductive dehalogenase-homologous genes in deep subseafloor sedimentary metagenomes.</title>
        <authorList>
            <person name="Kawai M."/>
            <person name="Futagami T."/>
            <person name="Toyoda A."/>
            <person name="Takaki Y."/>
            <person name="Nishi S."/>
            <person name="Hori S."/>
            <person name="Arai W."/>
            <person name="Tsubouchi T."/>
            <person name="Morono Y."/>
            <person name="Uchiyama I."/>
            <person name="Ito T."/>
            <person name="Fujiyama A."/>
            <person name="Inagaki F."/>
            <person name="Takami H."/>
        </authorList>
    </citation>
    <scope>NUCLEOTIDE SEQUENCE</scope>
    <source>
        <strain evidence="1">Expedition CK06-06</strain>
    </source>
</reference>
<sequence length="52" mass="5188">MTIPVPVVGTLAGYDKGPVADITPGGVSPLEDGEEAELGLVGLGRISSKNIP</sequence>